<reference evidence="2" key="4">
    <citation type="submission" date="2020-09" db="EMBL/GenBank/DDBJ databases">
        <authorList>
            <consortium name="NCBI Pathogen Detection Project"/>
        </authorList>
    </citation>
    <scope>NUCLEOTIDE SEQUENCE</scope>
    <source>
        <strain evidence="2">O50</strain>
    </source>
</reference>
<dbReference type="AlphaFoldDB" id="A0A0P8HLY2"/>
<organism evidence="2">
    <name type="scientific">Citrobacter freundii</name>
    <dbReference type="NCBI Taxonomy" id="546"/>
    <lineage>
        <taxon>Bacteria</taxon>
        <taxon>Pseudomonadati</taxon>
        <taxon>Pseudomonadota</taxon>
        <taxon>Gammaproteobacteria</taxon>
        <taxon>Enterobacterales</taxon>
        <taxon>Enterobacteriaceae</taxon>
        <taxon>Citrobacter</taxon>
        <taxon>Citrobacter freundii complex</taxon>
    </lineage>
</organism>
<dbReference type="Proteomes" id="UP000050520">
    <property type="component" value="Unassembled WGS sequence"/>
</dbReference>
<name>A0A0P8HLY2_CITFR</name>
<evidence type="ECO:0000313" key="3">
    <source>
        <dbReference type="EMBL" id="KPR54820.1"/>
    </source>
</evidence>
<reference evidence="3 4" key="2">
    <citation type="journal article" date="2017" name="PLoS ONE">
        <title>Genomic and phenotypic characterisation of fluoroquinolone resistance mechanisms in Enterobacteriaceae in Durban, South Africa.</title>
        <authorList>
            <person name="Osei Sekyere J."/>
            <person name="Amoako D.G."/>
        </authorList>
    </citation>
    <scope>NUCLEOTIDE SEQUENCE [LARGE SCALE GENOMIC DNA]</scope>
    <source>
        <strain evidence="3 4">ST62:944112508</strain>
    </source>
</reference>
<dbReference type="EMBL" id="DACSXJ010000078">
    <property type="protein sequence ID" value="HAT3900861.1"/>
    <property type="molecule type" value="Genomic_DNA"/>
</dbReference>
<gene>
    <name evidence="3" type="ORF">AN672_14270</name>
    <name evidence="2" type="ORF">I9Y29_005368</name>
</gene>
<comment type="caution">
    <text evidence="2">The sequence shown here is derived from an EMBL/GenBank/DDBJ whole genome shotgun (WGS) entry which is preliminary data.</text>
</comment>
<sequence length="203" mass="23505">MLNDIYLDQRHAPFNTTYLQRMLGVIDNAIAQHPRTMAVRVDLRLPDDNCNRNSGLISRFIESLNAKIDARYRNKIKNGIRSYPCQLRYAWVREVGEINEKSHYHMVLFVNKDTFNGLGSYGEGGTGLASLIREAWLSALQLGPYPEYRTLVHIPDNPLYYLDANATDYRAVYDKLTFRLSYFAKERTKSYSRDERSFGCSQS</sequence>
<evidence type="ECO:0000313" key="2">
    <source>
        <dbReference type="EMBL" id="HAT3900861.1"/>
    </source>
</evidence>
<dbReference type="InterPro" id="IPR057271">
    <property type="entry name" value="YagK_YfjJ_C"/>
</dbReference>
<dbReference type="RefSeq" id="WP_008325050.1">
    <property type="nucleotide sequence ID" value="NZ_CAKNDM010000040.1"/>
</dbReference>
<feature type="domain" description="YagK/YfjJ C-terminal" evidence="1">
    <location>
        <begin position="31"/>
        <end position="201"/>
    </location>
</feature>
<dbReference type="Proteomes" id="UP000855471">
    <property type="component" value="Unassembled WGS sequence"/>
</dbReference>
<dbReference type="Pfam" id="PF11726">
    <property type="entry name" value="YagK_YfjJ_C"/>
    <property type="match status" value="1"/>
</dbReference>
<evidence type="ECO:0000259" key="1">
    <source>
        <dbReference type="Pfam" id="PF11726"/>
    </source>
</evidence>
<evidence type="ECO:0000313" key="4">
    <source>
        <dbReference type="Proteomes" id="UP000050520"/>
    </source>
</evidence>
<proteinExistence type="predicted"/>
<reference evidence="4" key="1">
    <citation type="submission" date="2015-09" db="EMBL/GenBank/DDBJ databases">
        <title>Prevalence of NDMs in South Africa.</title>
        <authorList>
            <person name="Osei Sekyere J."/>
            <person name="Govinden U."/>
            <person name="Essack S."/>
            <person name="Haldorsen B."/>
            <person name="Samuelsen O."/>
            <person name="Aasnaes B."/>
            <person name="Sundsfjord A."/>
        </authorList>
    </citation>
    <scope>NUCLEOTIDE SEQUENCE [LARGE SCALE GENOMIC DNA]</scope>
    <source>
        <strain evidence="4">ST62:944112508</strain>
    </source>
</reference>
<accession>A0A0P8HLY2</accession>
<reference evidence="2" key="3">
    <citation type="journal article" date="2018" name="Genome Biol.">
        <title>SKESA: strategic k-mer extension for scrupulous assemblies.</title>
        <authorList>
            <person name="Souvorov A."/>
            <person name="Agarwala R."/>
            <person name="Lipman D.J."/>
        </authorList>
    </citation>
    <scope>NUCLEOTIDE SEQUENCE</scope>
    <source>
        <strain evidence="2">O50</strain>
    </source>
</reference>
<dbReference type="EMBL" id="LJEB01000060">
    <property type="protein sequence ID" value="KPR54820.1"/>
    <property type="molecule type" value="Genomic_DNA"/>
</dbReference>
<protein>
    <submittedName>
        <fullName evidence="2">Inovirus Gp2 family protein</fullName>
    </submittedName>
</protein>